<dbReference type="InterPro" id="IPR051534">
    <property type="entry name" value="CBASS_pafABC_assoc_protein"/>
</dbReference>
<proteinExistence type="predicted"/>
<evidence type="ECO:0000259" key="2">
    <source>
        <dbReference type="Pfam" id="PF25583"/>
    </source>
</evidence>
<dbReference type="STRING" id="573983.B0681_07270"/>
<evidence type="ECO:0000313" key="4">
    <source>
        <dbReference type="Proteomes" id="UP000190683"/>
    </source>
</evidence>
<dbReference type="PANTHER" id="PTHR34580:SF1">
    <property type="entry name" value="PROTEIN PAFC"/>
    <property type="match status" value="1"/>
</dbReference>
<gene>
    <name evidence="3" type="ORF">B0681_07270</name>
</gene>
<dbReference type="Pfam" id="PF25583">
    <property type="entry name" value="WCX"/>
    <property type="match status" value="1"/>
</dbReference>
<keyword evidence="4" id="KW-1185">Reference proteome</keyword>
<dbReference type="Proteomes" id="UP000190683">
    <property type="component" value="Unassembled WGS sequence"/>
</dbReference>
<dbReference type="Pfam" id="PF13280">
    <property type="entry name" value="WYL"/>
    <property type="match status" value="1"/>
</dbReference>
<dbReference type="AlphaFoldDB" id="A0A1T0CPX9"/>
<reference evidence="3 4" key="1">
    <citation type="submission" date="2017-02" db="EMBL/GenBank/DDBJ databases">
        <title>Draft genome sequence of Moraxella porci CCUG 54912T type strain.</title>
        <authorList>
            <person name="Salva-Serra F."/>
            <person name="Engstrom-Jakobsson H."/>
            <person name="Thorell K."/>
            <person name="Jaen-Luchoro D."/>
            <person name="Gonzales-Siles L."/>
            <person name="Karlsson R."/>
            <person name="Yazdan S."/>
            <person name="Boulund F."/>
            <person name="Johnning A."/>
            <person name="Engstrand L."/>
            <person name="Kristiansson E."/>
            <person name="Moore E."/>
        </authorList>
    </citation>
    <scope>NUCLEOTIDE SEQUENCE [LARGE SCALE GENOMIC DNA]</scope>
    <source>
        <strain evidence="3 4">CCUG 54912</strain>
    </source>
</reference>
<dbReference type="InterPro" id="IPR057727">
    <property type="entry name" value="WCX_dom"/>
</dbReference>
<comment type="caution">
    <text evidence="3">The sequence shown here is derived from an EMBL/GenBank/DDBJ whole genome shotgun (WGS) entry which is preliminary data.</text>
</comment>
<evidence type="ECO:0000259" key="1">
    <source>
        <dbReference type="Pfam" id="PF13280"/>
    </source>
</evidence>
<name>A0A1T0CPX9_9GAMM</name>
<sequence>MRCMSDSPHEKLAYRLADMITMLNGGETLNITDLTEKYQVSRRTMLRDIEDRLGFLPLQKTAQGYKLEPSYLGRLGYKDIRTFAQISGISGLYPNLDTAFLREILDHRASQVYSVKGYTFEDASQFESMMGHLQAAIKNRRMVAFVYKDKSRLVAPYKIIHHRGCWYLAGVQGEELKAYRMSRISEFRTDDSLPNFVMDKAVIDRINQDESIWYGQEKVEVVLKVSHDVASHFVQRQLLPEQQLIKELDDGGLLLSSHVVSAKQILPLVRYWIPHIKIVSPEGWQNVLEEELKHYISFQKK</sequence>
<organism evidence="3 4">
    <name type="scientific">Moraxella porci DSM 25326</name>
    <dbReference type="NCBI Taxonomy" id="573983"/>
    <lineage>
        <taxon>Bacteria</taxon>
        <taxon>Pseudomonadati</taxon>
        <taxon>Pseudomonadota</taxon>
        <taxon>Gammaproteobacteria</taxon>
        <taxon>Moraxellales</taxon>
        <taxon>Moraxellaceae</taxon>
        <taxon>Moraxella</taxon>
    </lineage>
</organism>
<evidence type="ECO:0000313" key="3">
    <source>
        <dbReference type="EMBL" id="OOS24400.1"/>
    </source>
</evidence>
<feature type="domain" description="WYL" evidence="1">
    <location>
        <begin position="131"/>
        <end position="188"/>
    </location>
</feature>
<dbReference type="InterPro" id="IPR026881">
    <property type="entry name" value="WYL_dom"/>
</dbReference>
<accession>A0A1T0CPX9</accession>
<feature type="domain" description="WCX" evidence="2">
    <location>
        <begin position="217"/>
        <end position="293"/>
    </location>
</feature>
<dbReference type="PROSITE" id="PS52050">
    <property type="entry name" value="WYL"/>
    <property type="match status" value="1"/>
</dbReference>
<dbReference type="EMBL" id="MUYV01000010">
    <property type="protein sequence ID" value="OOS24400.1"/>
    <property type="molecule type" value="Genomic_DNA"/>
</dbReference>
<dbReference type="PANTHER" id="PTHR34580">
    <property type="match status" value="1"/>
</dbReference>
<protein>
    <submittedName>
        <fullName evidence="3">Uncharacterized protein</fullName>
    </submittedName>
</protein>